<accession>A0A3A1Y9H1</accession>
<reference evidence="2 3" key="1">
    <citation type="submission" date="2017-08" db="EMBL/GenBank/DDBJ databases">
        <title>Reclassification of Bisgaard taxon 37 and 44.</title>
        <authorList>
            <person name="Christensen H."/>
        </authorList>
    </citation>
    <scope>NUCLEOTIDE SEQUENCE [LARGE SCALE GENOMIC DNA]</scope>
    <source>
        <strain evidence="2 3">B96_4</strain>
    </source>
</reference>
<dbReference type="EMBL" id="NRJH01000029">
    <property type="protein sequence ID" value="RIY32784.1"/>
    <property type="molecule type" value="Genomic_DNA"/>
</dbReference>
<keyword evidence="3" id="KW-1185">Reference proteome</keyword>
<keyword evidence="1" id="KW-0732">Signal</keyword>
<dbReference type="Proteomes" id="UP000266258">
    <property type="component" value="Unassembled WGS sequence"/>
</dbReference>
<proteinExistence type="predicted"/>
<name>A0A3A1Y9H1_9GAMM</name>
<protein>
    <submittedName>
        <fullName evidence="2">Uncharacterized protein</fullName>
    </submittedName>
</protein>
<comment type="caution">
    <text evidence="2">The sequence shown here is derived from an EMBL/GenBank/DDBJ whole genome shotgun (WGS) entry which is preliminary data.</text>
</comment>
<feature type="chain" id="PRO_5017314071" evidence="1">
    <location>
        <begin position="24"/>
        <end position="258"/>
    </location>
</feature>
<gene>
    <name evidence="2" type="ORF">CJP74_03545</name>
</gene>
<organism evidence="2 3">
    <name type="scientific">Psittacicella melopsittaci</name>
    <dbReference type="NCBI Taxonomy" id="2028576"/>
    <lineage>
        <taxon>Bacteria</taxon>
        <taxon>Pseudomonadati</taxon>
        <taxon>Pseudomonadota</taxon>
        <taxon>Gammaproteobacteria</taxon>
        <taxon>Pasteurellales</taxon>
        <taxon>Psittacicellaceae</taxon>
        <taxon>Psittacicella</taxon>
    </lineage>
</organism>
<dbReference type="AlphaFoldDB" id="A0A3A1Y9H1"/>
<evidence type="ECO:0000313" key="3">
    <source>
        <dbReference type="Proteomes" id="UP000266258"/>
    </source>
</evidence>
<dbReference type="RefSeq" id="WP_119496889.1">
    <property type="nucleotide sequence ID" value="NZ_NRJH01000029.1"/>
</dbReference>
<feature type="signal peptide" evidence="1">
    <location>
        <begin position="1"/>
        <end position="23"/>
    </location>
</feature>
<dbReference type="OrthoDB" id="5675766at2"/>
<evidence type="ECO:0000256" key="1">
    <source>
        <dbReference type="SAM" id="SignalP"/>
    </source>
</evidence>
<sequence length="258" mass="29638">MNRLTKLTAMLGLTVSLSAPALAANFVGNYTAHQAVSNHLIGQDYRLSLPGVGLYNQVGLAMYDLAEDDDDFHQVDDKAEAFADVYVTFAVITKYYIDNPEQARNLNFDPTQVTLKDYLQDVIRACNAGNFAVTPEQVSKDLGSPLTGKENRQVYTYQRDFRNLCTLAKQYLNLYNLPEFQSYLKLYQEYSEYVYQAYKTQGANYGFPLSYKSITDGTIEDIARQRFQYDNPRGYRILKNFDEYVYENRAFYNALNAR</sequence>
<evidence type="ECO:0000313" key="2">
    <source>
        <dbReference type="EMBL" id="RIY32784.1"/>
    </source>
</evidence>